<feature type="domain" description="DUF202" evidence="6">
    <location>
        <begin position="8"/>
        <end position="67"/>
    </location>
</feature>
<comment type="subcellular location">
    <subcellularLocation>
        <location evidence="1">Endomembrane system</location>
        <topology evidence="1">Multi-pass membrane protein</topology>
    </subcellularLocation>
</comment>
<dbReference type="KEGG" id="svi:Svir_12880"/>
<feature type="transmembrane region" description="Helical" evidence="5">
    <location>
        <begin position="44"/>
        <end position="66"/>
    </location>
</feature>
<dbReference type="HOGENOM" id="CLU_150487_5_0_11"/>
<protein>
    <recommendedName>
        <fullName evidence="6">DUF202 domain-containing protein</fullName>
    </recommendedName>
</protein>
<reference evidence="7 8" key="1">
    <citation type="journal article" date="2009" name="Stand. Genomic Sci.">
        <title>Complete genome sequence of Saccharomonospora viridis type strain (P101).</title>
        <authorList>
            <person name="Pati A."/>
            <person name="Sikorski J."/>
            <person name="Nolan M."/>
            <person name="Lapidus A."/>
            <person name="Copeland A."/>
            <person name="Glavina Del Rio T."/>
            <person name="Lucas S."/>
            <person name="Chen F."/>
            <person name="Tice H."/>
            <person name="Pitluck S."/>
            <person name="Cheng J.F."/>
            <person name="Chertkov O."/>
            <person name="Brettin T."/>
            <person name="Han C."/>
            <person name="Detter J.C."/>
            <person name="Kuske C."/>
            <person name="Bruce D."/>
            <person name="Goodwin L."/>
            <person name="Chain P."/>
            <person name="D'haeseleer P."/>
            <person name="Chen A."/>
            <person name="Palaniappan K."/>
            <person name="Ivanova N."/>
            <person name="Mavromatis K."/>
            <person name="Mikhailova N."/>
            <person name="Rohde M."/>
            <person name="Tindall B.J."/>
            <person name="Goker M."/>
            <person name="Bristow J."/>
            <person name="Eisen J.A."/>
            <person name="Markowitz V."/>
            <person name="Hugenholtz P."/>
            <person name="Kyrpides N.C."/>
            <person name="Klenk H.P."/>
        </authorList>
    </citation>
    <scope>NUCLEOTIDE SEQUENCE [LARGE SCALE GENOMIC DNA]</scope>
    <source>
        <strain evidence="8">ATCC 15386 / DSM 43017 / JCM 3036 / NBRC 12207 / P101</strain>
    </source>
</reference>
<evidence type="ECO:0000256" key="1">
    <source>
        <dbReference type="ARBA" id="ARBA00004127"/>
    </source>
</evidence>
<dbReference type="EMBL" id="CP001683">
    <property type="protein sequence ID" value="ACU96335.1"/>
    <property type="molecule type" value="Genomic_DNA"/>
</dbReference>
<dbReference type="Proteomes" id="UP000000841">
    <property type="component" value="Chromosome"/>
</dbReference>
<evidence type="ECO:0000256" key="3">
    <source>
        <dbReference type="ARBA" id="ARBA00022989"/>
    </source>
</evidence>
<feature type="transmembrane region" description="Helical" evidence="5">
    <location>
        <begin position="78"/>
        <end position="101"/>
    </location>
</feature>
<proteinExistence type="predicted"/>
<keyword evidence="4 5" id="KW-0472">Membrane</keyword>
<evidence type="ECO:0000256" key="4">
    <source>
        <dbReference type="ARBA" id="ARBA00023136"/>
    </source>
</evidence>
<dbReference type="Pfam" id="PF02656">
    <property type="entry name" value="DUF202"/>
    <property type="match status" value="1"/>
</dbReference>
<keyword evidence="3 5" id="KW-1133">Transmembrane helix</keyword>
<dbReference type="GO" id="GO:0012505">
    <property type="term" value="C:endomembrane system"/>
    <property type="evidence" value="ECO:0007669"/>
    <property type="project" value="UniProtKB-SubCell"/>
</dbReference>
<dbReference type="InterPro" id="IPR003807">
    <property type="entry name" value="DUF202"/>
</dbReference>
<organism evidence="7 8">
    <name type="scientific">Saccharomonospora viridis (strain ATCC 15386 / DSM 43017 / JCM 3036 / CCUG 5913 / NBRC 12207 / NCIMB 9602 / P101)</name>
    <name type="common">Thermoactinomyces viridis</name>
    <dbReference type="NCBI Taxonomy" id="471857"/>
    <lineage>
        <taxon>Bacteria</taxon>
        <taxon>Bacillati</taxon>
        <taxon>Actinomycetota</taxon>
        <taxon>Actinomycetes</taxon>
        <taxon>Pseudonocardiales</taxon>
        <taxon>Pseudonocardiaceae</taxon>
        <taxon>Saccharomonospora</taxon>
    </lineage>
</organism>
<feature type="transmembrane region" description="Helical" evidence="5">
    <location>
        <begin position="21"/>
        <end position="38"/>
    </location>
</feature>
<dbReference type="eggNOG" id="ENOG5032EZM">
    <property type="taxonomic scope" value="Bacteria"/>
</dbReference>
<dbReference type="STRING" id="471857.Svir_12880"/>
<sequence>MTENSPRGLQAERTRLAWQRSALGAGVVSLLLLYQTAYTGWGVLATAAACVAVAALVLAGAGAWRARHLRGTSPPRPIPAPVLGAVAGLITAAAMVVLFTLPW</sequence>
<evidence type="ECO:0000256" key="2">
    <source>
        <dbReference type="ARBA" id="ARBA00022692"/>
    </source>
</evidence>
<gene>
    <name evidence="7" type="ordered locus">Svir_12880</name>
</gene>
<accession>C7MPU0</accession>
<dbReference type="RefSeq" id="WP_015785650.1">
    <property type="nucleotide sequence ID" value="NC_013159.1"/>
</dbReference>
<evidence type="ECO:0000313" key="7">
    <source>
        <dbReference type="EMBL" id="ACU96335.1"/>
    </source>
</evidence>
<evidence type="ECO:0000313" key="8">
    <source>
        <dbReference type="Proteomes" id="UP000000841"/>
    </source>
</evidence>
<keyword evidence="8" id="KW-1185">Reference proteome</keyword>
<dbReference type="AlphaFoldDB" id="C7MPU0"/>
<name>C7MPU0_SACVD</name>
<evidence type="ECO:0000256" key="5">
    <source>
        <dbReference type="SAM" id="Phobius"/>
    </source>
</evidence>
<keyword evidence="2 5" id="KW-0812">Transmembrane</keyword>
<evidence type="ECO:0000259" key="6">
    <source>
        <dbReference type="Pfam" id="PF02656"/>
    </source>
</evidence>